<dbReference type="Pfam" id="PF02878">
    <property type="entry name" value="PGM_PMM_I"/>
    <property type="match status" value="1"/>
</dbReference>
<keyword evidence="3" id="KW-0597">Phosphoprotein</keyword>
<dbReference type="SUPFAM" id="SSF55957">
    <property type="entry name" value="Phosphoglucomutase, C-terminal domain"/>
    <property type="match status" value="1"/>
</dbReference>
<proteinExistence type="inferred from homology"/>
<keyword evidence="5" id="KW-0460">Magnesium</keyword>
<dbReference type="HOGENOM" id="CLU_016950_9_1_0"/>
<evidence type="ECO:0000259" key="9">
    <source>
        <dbReference type="Pfam" id="PF02879"/>
    </source>
</evidence>
<dbReference type="EC" id="5.4.2.8" evidence="11"/>
<dbReference type="AlphaFoldDB" id="A9WAV5"/>
<reference evidence="12" key="1">
    <citation type="journal article" date="2011" name="BMC Genomics">
        <title>Complete genome sequence of the filamentous anoxygenic phototrophic bacterium Chloroflexus aurantiacus.</title>
        <authorList>
            <person name="Tang K.H."/>
            <person name="Barry K."/>
            <person name="Chertkov O."/>
            <person name="Dalin E."/>
            <person name="Han C.S."/>
            <person name="Hauser L.J."/>
            <person name="Honchak B.M."/>
            <person name="Karbach L.E."/>
            <person name="Land M.L."/>
            <person name="Lapidus A."/>
            <person name="Larimer F.W."/>
            <person name="Mikhailova N."/>
            <person name="Pitluck S."/>
            <person name="Pierson B.K."/>
            <person name="Blankenship R.E."/>
        </authorList>
    </citation>
    <scope>NUCLEOTIDE SEQUENCE [LARGE SCALE GENOMIC DNA]</scope>
    <source>
        <strain evidence="12">ATCC 29366 / DSM 635 / J-10-fl</strain>
    </source>
</reference>
<evidence type="ECO:0000313" key="11">
    <source>
        <dbReference type="EMBL" id="ABY34736.1"/>
    </source>
</evidence>
<feature type="domain" description="Alpha-D-phosphohexomutase alpha/beta/alpha" evidence="9">
    <location>
        <begin position="159"/>
        <end position="257"/>
    </location>
</feature>
<dbReference type="eggNOG" id="COG1109">
    <property type="taxonomic scope" value="Bacteria"/>
</dbReference>
<evidence type="ECO:0000256" key="1">
    <source>
        <dbReference type="ARBA" id="ARBA00001946"/>
    </source>
</evidence>
<accession>A9WAV5</accession>
<dbReference type="Gene3D" id="3.40.120.10">
    <property type="entry name" value="Alpha-D-Glucose-1,6-Bisphosphate, subunit A, domain 3"/>
    <property type="match status" value="3"/>
</dbReference>
<evidence type="ECO:0000313" key="12">
    <source>
        <dbReference type="Proteomes" id="UP000002008"/>
    </source>
</evidence>
<dbReference type="STRING" id="324602.Caur_1516"/>
<evidence type="ECO:0000256" key="2">
    <source>
        <dbReference type="ARBA" id="ARBA00010231"/>
    </source>
</evidence>
<dbReference type="GO" id="GO:0004615">
    <property type="term" value="F:phosphomannomutase activity"/>
    <property type="evidence" value="ECO:0000318"/>
    <property type="project" value="GO_Central"/>
</dbReference>
<dbReference type="InterPro" id="IPR005844">
    <property type="entry name" value="A-D-PHexomutase_a/b/a-I"/>
</dbReference>
<feature type="domain" description="Alpha-D-phosphohexomutase C-terminal" evidence="7">
    <location>
        <begin position="396"/>
        <end position="449"/>
    </location>
</feature>
<dbReference type="PRINTS" id="PR00509">
    <property type="entry name" value="PGMPMM"/>
</dbReference>
<dbReference type="EMBL" id="CP000909">
    <property type="protein sequence ID" value="ABY34736.1"/>
    <property type="molecule type" value="Genomic_DNA"/>
</dbReference>
<dbReference type="GO" id="GO:0005975">
    <property type="term" value="P:carbohydrate metabolic process"/>
    <property type="evidence" value="ECO:0007669"/>
    <property type="project" value="InterPro"/>
</dbReference>
<feature type="domain" description="Alpha-D-phosphohexomutase alpha/beta/alpha" evidence="10">
    <location>
        <begin position="263"/>
        <end position="365"/>
    </location>
</feature>
<evidence type="ECO:0000256" key="6">
    <source>
        <dbReference type="ARBA" id="ARBA00023235"/>
    </source>
</evidence>
<evidence type="ECO:0000256" key="4">
    <source>
        <dbReference type="ARBA" id="ARBA00022723"/>
    </source>
</evidence>
<dbReference type="SUPFAM" id="SSF53738">
    <property type="entry name" value="Phosphoglucomutase, first 3 domains"/>
    <property type="match status" value="3"/>
</dbReference>
<organism evidence="11 12">
    <name type="scientific">Chloroflexus aurantiacus (strain ATCC 29366 / DSM 635 / J-10-fl)</name>
    <dbReference type="NCBI Taxonomy" id="324602"/>
    <lineage>
        <taxon>Bacteria</taxon>
        <taxon>Bacillati</taxon>
        <taxon>Chloroflexota</taxon>
        <taxon>Chloroflexia</taxon>
        <taxon>Chloroflexales</taxon>
        <taxon>Chloroflexineae</taxon>
        <taxon>Chloroflexaceae</taxon>
        <taxon>Chloroflexus</taxon>
    </lineage>
</organism>
<evidence type="ECO:0000259" key="8">
    <source>
        <dbReference type="Pfam" id="PF02878"/>
    </source>
</evidence>
<dbReference type="GO" id="GO:0046872">
    <property type="term" value="F:metal ion binding"/>
    <property type="evidence" value="ECO:0007669"/>
    <property type="project" value="UniProtKB-KW"/>
</dbReference>
<comment type="similarity">
    <text evidence="2">Belongs to the phosphohexose mutase family.</text>
</comment>
<dbReference type="Gene3D" id="3.30.310.50">
    <property type="entry name" value="Alpha-D-phosphohexomutase, C-terminal domain"/>
    <property type="match status" value="1"/>
</dbReference>
<gene>
    <name evidence="11" type="ordered locus">Caur_1516</name>
</gene>
<dbReference type="PANTHER" id="PTHR43771">
    <property type="entry name" value="PHOSPHOMANNOMUTASE"/>
    <property type="match status" value="1"/>
</dbReference>
<keyword evidence="4" id="KW-0479">Metal-binding</keyword>
<dbReference type="InParanoid" id="A9WAV5"/>
<keyword evidence="12" id="KW-1185">Reference proteome</keyword>
<name>A9WAV5_CHLAA</name>
<dbReference type="Pfam" id="PF02879">
    <property type="entry name" value="PGM_PMM_II"/>
    <property type="match status" value="1"/>
</dbReference>
<dbReference type="RefSeq" id="WP_012257390.1">
    <property type="nucleotide sequence ID" value="NC_010175.1"/>
</dbReference>
<comment type="cofactor">
    <cofactor evidence="1">
        <name>Mg(2+)</name>
        <dbReference type="ChEBI" id="CHEBI:18420"/>
    </cofactor>
</comment>
<dbReference type="InterPro" id="IPR005841">
    <property type="entry name" value="Alpha-D-phosphohexomutase_SF"/>
</dbReference>
<dbReference type="KEGG" id="cau:Caur_1516"/>
<dbReference type="EnsemblBacteria" id="ABY34736">
    <property type="protein sequence ID" value="ABY34736"/>
    <property type="gene ID" value="Caur_1516"/>
</dbReference>
<evidence type="ECO:0000259" key="7">
    <source>
        <dbReference type="Pfam" id="PF00408"/>
    </source>
</evidence>
<dbReference type="Proteomes" id="UP000002008">
    <property type="component" value="Chromosome"/>
</dbReference>
<dbReference type="InterPro" id="IPR005846">
    <property type="entry name" value="A-D-PHexomutase_a/b/a-III"/>
</dbReference>
<evidence type="ECO:0000256" key="5">
    <source>
        <dbReference type="ARBA" id="ARBA00022842"/>
    </source>
</evidence>
<dbReference type="Pfam" id="PF00408">
    <property type="entry name" value="PGM_PMM_IV"/>
    <property type="match status" value="1"/>
</dbReference>
<dbReference type="Pfam" id="PF02880">
    <property type="entry name" value="PGM_PMM_III"/>
    <property type="match status" value="1"/>
</dbReference>
<sequence>MGVALNQTIFRAYDIRGIVEVDLDEAIYERLGRATGTLFRNEGRQRIVVARDARLSSPRFQAALIHGLRATGMDVIDIGMVATPVMYFAVEALGADAGAIVSASHNPPEFNGLKLRRAEPRFGSEPLPSAAIQEVGRIAASGEFAQGSGGYEQVDIGPAYVESARRWIDFGGRRPRVVLDGGNGVAGPLAVAMYEALGIEVIPLFIEPDGTFPNHHPDPLKVENLRHLQAAVREYRADLGIGLDGDGDRLGVVDGHGEVVFADRYLIVLAKALLAKRKGPVVFDVKCSAVLPQAIRELGGEPVMWKTGYTSLSAKMREIDAVLGGELSGHTIFPFPGRYFDDGAFAGAVLLHALSELGQTLSEALAPYPVLPSIDEGRIPFPEERKFAVIDFLRERFTGKYPIIDIDGVRIDFGDGWGLVRASNTEPAITTRFEAQTWERVQAIRDEMLSVVEEFRTRA</sequence>
<protein>
    <submittedName>
        <fullName evidence="11">Phosphomannomutase</fullName>
        <ecNumber evidence="11">5.4.2.8</ecNumber>
    </submittedName>
</protein>
<keyword evidence="6 11" id="KW-0413">Isomerase</keyword>
<evidence type="ECO:0000259" key="10">
    <source>
        <dbReference type="Pfam" id="PF02880"/>
    </source>
</evidence>
<dbReference type="InterPro" id="IPR036900">
    <property type="entry name" value="A-D-PHexomutase_C_sf"/>
</dbReference>
<dbReference type="InterPro" id="IPR005843">
    <property type="entry name" value="A-D-PHexomutase_C"/>
</dbReference>
<evidence type="ECO:0000256" key="3">
    <source>
        <dbReference type="ARBA" id="ARBA00022553"/>
    </source>
</evidence>
<dbReference type="FunCoup" id="A9WAV5">
    <property type="interactions" value="480"/>
</dbReference>
<dbReference type="InterPro" id="IPR005845">
    <property type="entry name" value="A-D-PHexomutase_a/b/a-II"/>
</dbReference>
<dbReference type="PANTHER" id="PTHR43771:SF2">
    <property type="entry name" value="PHOSPHOMANNOMUTASE_PHOSPHOGLUCOMUTASE"/>
    <property type="match status" value="1"/>
</dbReference>
<dbReference type="CDD" id="cd03089">
    <property type="entry name" value="PMM_PGM"/>
    <property type="match status" value="1"/>
</dbReference>
<dbReference type="PATRIC" id="fig|324602.8.peg.1724"/>
<feature type="domain" description="Alpha-D-phosphohexomutase alpha/beta/alpha" evidence="8">
    <location>
        <begin position="8"/>
        <end position="118"/>
    </location>
</feature>
<dbReference type="InterPro" id="IPR016055">
    <property type="entry name" value="A-D-PHexomutase_a/b/a-I/II/III"/>
</dbReference>